<name>A0A090R187_NONUL</name>
<dbReference type="Pfam" id="PF18870">
    <property type="entry name" value="HEPN_RES_NTD1"/>
    <property type="match status" value="1"/>
</dbReference>
<feature type="domain" description="HEPN/RES N-terminal" evidence="2">
    <location>
        <begin position="41"/>
        <end position="165"/>
    </location>
</feature>
<reference evidence="3 4" key="1">
    <citation type="journal article" date="2014" name="Genome Announc.">
        <title>Draft Genome Sequences of Marine Flavobacterium Nonlabens Strains NR17, NR24, NR27, NR32, NR33, and Ara13.</title>
        <authorList>
            <person name="Nakanishi M."/>
            <person name="Meirelles P."/>
            <person name="Suzuki R."/>
            <person name="Takatani N."/>
            <person name="Mino S."/>
            <person name="Suda W."/>
            <person name="Oshima K."/>
            <person name="Hattori M."/>
            <person name="Ohkuma M."/>
            <person name="Hosokawa M."/>
            <person name="Miyashita K."/>
            <person name="Thompson F.L."/>
            <person name="Niwa A."/>
            <person name="Sawabe T."/>
            <person name="Sawabe T."/>
        </authorList>
    </citation>
    <scope>NUCLEOTIDE SEQUENCE [LARGE SCALE GENOMIC DNA]</scope>
    <source>
        <strain evidence="4">JCM19314</strain>
    </source>
</reference>
<evidence type="ECO:0000259" key="2">
    <source>
        <dbReference type="Pfam" id="PF18870"/>
    </source>
</evidence>
<dbReference type="InterPro" id="IPR014914">
    <property type="entry name" value="RES_dom"/>
</dbReference>
<evidence type="ECO:0000259" key="1">
    <source>
        <dbReference type="Pfam" id="PF08808"/>
    </source>
</evidence>
<organism evidence="3 4">
    <name type="scientific">Nonlabens ulvanivorans</name>
    <name type="common">Persicivirga ulvanivorans</name>
    <dbReference type="NCBI Taxonomy" id="906888"/>
    <lineage>
        <taxon>Bacteria</taxon>
        <taxon>Pseudomonadati</taxon>
        <taxon>Bacteroidota</taxon>
        <taxon>Flavobacteriia</taxon>
        <taxon>Flavobacteriales</taxon>
        <taxon>Flavobacteriaceae</taxon>
        <taxon>Nonlabens</taxon>
    </lineage>
</organism>
<dbReference type="Pfam" id="PF08808">
    <property type="entry name" value="RES"/>
    <property type="match status" value="1"/>
</dbReference>
<proteinExistence type="predicted"/>
<evidence type="ECO:0000313" key="3">
    <source>
        <dbReference type="EMBL" id="GAL01432.1"/>
    </source>
</evidence>
<protein>
    <recommendedName>
        <fullName evidence="5">RES domain-containing protein</fullName>
    </recommendedName>
</protein>
<evidence type="ECO:0008006" key="5">
    <source>
        <dbReference type="Google" id="ProtNLM"/>
    </source>
</evidence>
<comment type="caution">
    <text evidence="3">The sequence shown here is derived from an EMBL/GenBank/DDBJ whole genome shotgun (WGS) entry which is preliminary data.</text>
</comment>
<dbReference type="AlphaFoldDB" id="A0A090R187"/>
<accession>A0A090R187</accession>
<dbReference type="Proteomes" id="UP000029226">
    <property type="component" value="Unassembled WGS sequence"/>
</dbReference>
<sequence length="386" mass="44562">MPKRNIKPGDDVDFELYDLDTAEFVCSQHIKDDYIKNFIQKNGTKGKCDYCDKNLNVIELYKVLELIITGIDYLYEDPANSRYLNKEGLHGFDGNTFDFYDLWYEDYLDLKVENTNLFEDIYKYLENDSLYCNIDEYGSETDFLNDSWSHFKNIVKHKARFVFHFSNVFSNHNLVDPISILDKVQNSIIKFNLITELKKNSILYRCRQHTTENEVNLAKHLASTPLNFSKANGRMNPAGISMFYCSKSKDLTIKEVVDSTDKSKPFYTTGIFRNKEKLNLVDLTNIPIAGSIFDSSANIDIDTIAFLNGFIEDITKPIDGADSIIEYIPTQIVTEYIRFNPNLDVDGIIYPSSKDNSLKNIVIFYDHDESIDNLDFSKSSLKTKLI</sequence>
<dbReference type="EMBL" id="BBMM01000011">
    <property type="protein sequence ID" value="GAL01432.1"/>
    <property type="molecule type" value="Genomic_DNA"/>
</dbReference>
<feature type="domain" description="RES" evidence="1">
    <location>
        <begin position="217"/>
        <end position="369"/>
    </location>
</feature>
<gene>
    <name evidence="3" type="ORF">JCM19314_1215</name>
</gene>
<dbReference type="InterPro" id="IPR041206">
    <property type="entry name" value="HEPN/RES_NTD1"/>
</dbReference>
<evidence type="ECO:0000313" key="4">
    <source>
        <dbReference type="Proteomes" id="UP000029226"/>
    </source>
</evidence>